<gene>
    <name evidence="2" type="ORF">LWI29_011674</name>
</gene>
<evidence type="ECO:0000313" key="2">
    <source>
        <dbReference type="EMBL" id="KAK0604059.1"/>
    </source>
</evidence>
<evidence type="ECO:0000313" key="3">
    <source>
        <dbReference type="Proteomes" id="UP001168877"/>
    </source>
</evidence>
<keyword evidence="3" id="KW-1185">Reference proteome</keyword>
<feature type="region of interest" description="Disordered" evidence="1">
    <location>
        <begin position="91"/>
        <end position="127"/>
    </location>
</feature>
<evidence type="ECO:0000256" key="1">
    <source>
        <dbReference type="SAM" id="MobiDB-lite"/>
    </source>
</evidence>
<dbReference type="EMBL" id="JAUESC010000002">
    <property type="protein sequence ID" value="KAK0604059.1"/>
    <property type="molecule type" value="Genomic_DNA"/>
</dbReference>
<accession>A0AA39VZD4</accession>
<proteinExistence type="predicted"/>
<feature type="compositionally biased region" description="Basic residues" evidence="1">
    <location>
        <begin position="110"/>
        <end position="127"/>
    </location>
</feature>
<reference evidence="2" key="1">
    <citation type="journal article" date="2022" name="Plant J.">
        <title>Strategies of tolerance reflected in two North American maple genomes.</title>
        <authorList>
            <person name="McEvoy S.L."/>
            <person name="Sezen U.U."/>
            <person name="Trouern-Trend A."/>
            <person name="McMahon S.M."/>
            <person name="Schaberg P.G."/>
            <person name="Yang J."/>
            <person name="Wegrzyn J.L."/>
            <person name="Swenson N.G."/>
        </authorList>
    </citation>
    <scope>NUCLEOTIDE SEQUENCE</scope>
    <source>
        <strain evidence="2">NS2018</strain>
    </source>
</reference>
<organism evidence="2 3">
    <name type="scientific">Acer saccharum</name>
    <name type="common">Sugar maple</name>
    <dbReference type="NCBI Taxonomy" id="4024"/>
    <lineage>
        <taxon>Eukaryota</taxon>
        <taxon>Viridiplantae</taxon>
        <taxon>Streptophyta</taxon>
        <taxon>Embryophyta</taxon>
        <taxon>Tracheophyta</taxon>
        <taxon>Spermatophyta</taxon>
        <taxon>Magnoliopsida</taxon>
        <taxon>eudicotyledons</taxon>
        <taxon>Gunneridae</taxon>
        <taxon>Pentapetalae</taxon>
        <taxon>rosids</taxon>
        <taxon>malvids</taxon>
        <taxon>Sapindales</taxon>
        <taxon>Sapindaceae</taxon>
        <taxon>Hippocastanoideae</taxon>
        <taxon>Acereae</taxon>
        <taxon>Acer</taxon>
    </lineage>
</organism>
<name>A0AA39VZD4_ACESA</name>
<comment type="caution">
    <text evidence="2">The sequence shown here is derived from an EMBL/GenBank/DDBJ whole genome shotgun (WGS) entry which is preliminary data.</text>
</comment>
<reference evidence="2" key="2">
    <citation type="submission" date="2023-06" db="EMBL/GenBank/DDBJ databases">
        <authorList>
            <person name="Swenson N.G."/>
            <person name="Wegrzyn J.L."/>
            <person name="Mcevoy S.L."/>
        </authorList>
    </citation>
    <scope>NUCLEOTIDE SEQUENCE</scope>
    <source>
        <strain evidence="2">NS2018</strain>
        <tissue evidence="2">Leaf</tissue>
    </source>
</reference>
<dbReference type="Proteomes" id="UP001168877">
    <property type="component" value="Unassembled WGS sequence"/>
</dbReference>
<dbReference type="AlphaFoldDB" id="A0AA39VZD4"/>
<sequence>MDTLIDKFGNRLQHTLPRMRRWTMYKRPRICMKFFSDLEANVHAGKVQVLEELKATDDEVGADYWVGVDFDMFVGPQFISLLEMKEKNELLDTRDDGDDGDNGAPIGKIPLKRKEPKQKKKASAKKQ</sequence>
<protein>
    <submittedName>
        <fullName evidence="2">Uncharacterized protein</fullName>
    </submittedName>
</protein>